<dbReference type="Proteomes" id="UP000324897">
    <property type="component" value="Chromosome 7"/>
</dbReference>
<organism evidence="1 2">
    <name type="scientific">Eragrostis curvula</name>
    <name type="common">weeping love grass</name>
    <dbReference type="NCBI Taxonomy" id="38414"/>
    <lineage>
        <taxon>Eukaryota</taxon>
        <taxon>Viridiplantae</taxon>
        <taxon>Streptophyta</taxon>
        <taxon>Embryophyta</taxon>
        <taxon>Tracheophyta</taxon>
        <taxon>Spermatophyta</taxon>
        <taxon>Magnoliopsida</taxon>
        <taxon>Liliopsida</taxon>
        <taxon>Poales</taxon>
        <taxon>Poaceae</taxon>
        <taxon>PACMAD clade</taxon>
        <taxon>Chloridoideae</taxon>
        <taxon>Eragrostideae</taxon>
        <taxon>Eragrostidinae</taxon>
        <taxon>Eragrostis</taxon>
    </lineage>
</organism>
<proteinExistence type="predicted"/>
<protein>
    <submittedName>
        <fullName evidence="1">Uncharacterized protein</fullName>
    </submittedName>
</protein>
<dbReference type="AlphaFoldDB" id="A0A5J9U6M2"/>
<accession>A0A5J9U6M2</accession>
<name>A0A5J9U6M2_9POAL</name>
<evidence type="ECO:0000313" key="2">
    <source>
        <dbReference type="Proteomes" id="UP000324897"/>
    </source>
</evidence>
<keyword evidence="2" id="KW-1185">Reference proteome</keyword>
<gene>
    <name evidence="1" type="ORF">EJB05_34873</name>
</gene>
<comment type="caution">
    <text evidence="1">The sequence shown here is derived from an EMBL/GenBank/DDBJ whole genome shotgun (WGS) entry which is preliminary data.</text>
</comment>
<sequence>MSLLPGSGRDFEVGGKIRVGGLAPAAWRLASRVGCARPACSPPARSCSPICLHPAAAVACCSISWCSPRFGEKAIWRKEDLDGCEEDFSQLAYTVVDVIKYLMGQV</sequence>
<dbReference type="Gramene" id="TVU18760">
    <property type="protein sequence ID" value="TVU18760"/>
    <property type="gene ID" value="EJB05_34873"/>
</dbReference>
<reference evidence="1 2" key="1">
    <citation type="journal article" date="2019" name="Sci. Rep.">
        <title>A high-quality genome of Eragrostis curvula grass provides insights into Poaceae evolution and supports new strategies to enhance forage quality.</title>
        <authorList>
            <person name="Carballo J."/>
            <person name="Santos B.A.C.M."/>
            <person name="Zappacosta D."/>
            <person name="Garbus I."/>
            <person name="Selva J.P."/>
            <person name="Gallo C.A."/>
            <person name="Diaz A."/>
            <person name="Albertini E."/>
            <person name="Caccamo M."/>
            <person name="Echenique V."/>
        </authorList>
    </citation>
    <scope>NUCLEOTIDE SEQUENCE [LARGE SCALE GENOMIC DNA]</scope>
    <source>
        <strain evidence="2">cv. Victoria</strain>
        <tissue evidence="1">Leaf</tissue>
    </source>
</reference>
<dbReference type="EMBL" id="RWGY01000029">
    <property type="protein sequence ID" value="TVU18760.1"/>
    <property type="molecule type" value="Genomic_DNA"/>
</dbReference>
<evidence type="ECO:0000313" key="1">
    <source>
        <dbReference type="EMBL" id="TVU18760.1"/>
    </source>
</evidence>